<feature type="compositionally biased region" description="Basic and acidic residues" evidence="1">
    <location>
        <begin position="41"/>
        <end position="53"/>
    </location>
</feature>
<evidence type="ECO:0000313" key="2">
    <source>
        <dbReference type="EMBL" id="KAG8191100.1"/>
    </source>
</evidence>
<dbReference type="AlphaFoldDB" id="A0AAV6V341"/>
<protein>
    <submittedName>
        <fullName evidence="2">Uncharacterized protein</fullName>
    </submittedName>
</protein>
<proteinExistence type="predicted"/>
<sequence length="67" mass="7598">METEKHPGNCKREKIKRPQSLVEASSGEQRLVIPQGKGKKAREMRVLSQRKQDPSVIGNVADSRDRK</sequence>
<comment type="caution">
    <text evidence="2">The sequence shown here is derived from an EMBL/GenBank/DDBJ whole genome shotgun (WGS) entry which is preliminary data.</text>
</comment>
<feature type="compositionally biased region" description="Basic and acidic residues" evidence="1">
    <location>
        <begin position="1"/>
        <end position="12"/>
    </location>
</feature>
<name>A0AAV6V341_9ARAC</name>
<organism evidence="2 3">
    <name type="scientific">Oedothorax gibbosus</name>
    <dbReference type="NCBI Taxonomy" id="931172"/>
    <lineage>
        <taxon>Eukaryota</taxon>
        <taxon>Metazoa</taxon>
        <taxon>Ecdysozoa</taxon>
        <taxon>Arthropoda</taxon>
        <taxon>Chelicerata</taxon>
        <taxon>Arachnida</taxon>
        <taxon>Araneae</taxon>
        <taxon>Araneomorphae</taxon>
        <taxon>Entelegynae</taxon>
        <taxon>Araneoidea</taxon>
        <taxon>Linyphiidae</taxon>
        <taxon>Erigoninae</taxon>
        <taxon>Oedothorax</taxon>
    </lineage>
</organism>
<reference evidence="2 3" key="1">
    <citation type="journal article" date="2022" name="Nat. Ecol. Evol.">
        <title>A masculinizing supergene underlies an exaggerated male reproductive morph in a spider.</title>
        <authorList>
            <person name="Hendrickx F."/>
            <person name="De Corte Z."/>
            <person name="Sonet G."/>
            <person name="Van Belleghem S.M."/>
            <person name="Kostlbacher S."/>
            <person name="Vangestel C."/>
        </authorList>
    </citation>
    <scope>NUCLEOTIDE SEQUENCE [LARGE SCALE GENOMIC DNA]</scope>
    <source>
        <strain evidence="2">W744_W776</strain>
    </source>
</reference>
<evidence type="ECO:0000313" key="3">
    <source>
        <dbReference type="Proteomes" id="UP000827092"/>
    </source>
</evidence>
<keyword evidence="3" id="KW-1185">Reference proteome</keyword>
<evidence type="ECO:0000256" key="1">
    <source>
        <dbReference type="SAM" id="MobiDB-lite"/>
    </source>
</evidence>
<accession>A0AAV6V341</accession>
<gene>
    <name evidence="2" type="ORF">JTE90_008412</name>
</gene>
<dbReference type="EMBL" id="JAFNEN010000167">
    <property type="protein sequence ID" value="KAG8191100.1"/>
    <property type="molecule type" value="Genomic_DNA"/>
</dbReference>
<dbReference type="Proteomes" id="UP000827092">
    <property type="component" value="Unassembled WGS sequence"/>
</dbReference>
<feature type="region of interest" description="Disordered" evidence="1">
    <location>
        <begin position="1"/>
        <end position="67"/>
    </location>
</feature>